<dbReference type="EMBL" id="BSNM01000013">
    <property type="protein sequence ID" value="GLQ31425.1"/>
    <property type="molecule type" value="Genomic_DNA"/>
</dbReference>
<gene>
    <name evidence="2" type="ORF">GCM10007876_19040</name>
</gene>
<comment type="caution">
    <text evidence="2">The sequence shown here is derived from an EMBL/GenBank/DDBJ whole genome shotgun (WGS) entry which is preliminary data.</text>
</comment>
<dbReference type="RefSeq" id="WP_284381046.1">
    <property type="nucleotide sequence ID" value="NZ_BSNM01000013.1"/>
</dbReference>
<dbReference type="AlphaFoldDB" id="A0AA37S990"/>
<dbReference type="InterPro" id="IPR057253">
    <property type="entry name" value="CoiA-like_N"/>
</dbReference>
<dbReference type="Pfam" id="PF25164">
    <property type="entry name" value="CoiA_N"/>
    <property type="match status" value="1"/>
</dbReference>
<evidence type="ECO:0000313" key="2">
    <source>
        <dbReference type="EMBL" id="GLQ31425.1"/>
    </source>
</evidence>
<protein>
    <recommendedName>
        <fullName evidence="1">Competence protein CoiA-like N-terminal domain-containing protein</fullName>
    </recommendedName>
</protein>
<accession>A0AA37S990</accession>
<proteinExistence type="predicted"/>
<reference evidence="2" key="2">
    <citation type="submission" date="2023-01" db="EMBL/GenBank/DDBJ databases">
        <title>Draft genome sequence of Litoribrevibacter albus strain NBRC 110071.</title>
        <authorList>
            <person name="Sun Q."/>
            <person name="Mori K."/>
        </authorList>
    </citation>
    <scope>NUCLEOTIDE SEQUENCE</scope>
    <source>
        <strain evidence="2">NBRC 110071</strain>
    </source>
</reference>
<dbReference type="Proteomes" id="UP001161389">
    <property type="component" value="Unassembled WGS sequence"/>
</dbReference>
<name>A0AA37S990_9GAMM</name>
<evidence type="ECO:0000259" key="1">
    <source>
        <dbReference type="Pfam" id="PF25164"/>
    </source>
</evidence>
<keyword evidence="3" id="KW-1185">Reference proteome</keyword>
<evidence type="ECO:0000313" key="3">
    <source>
        <dbReference type="Proteomes" id="UP001161389"/>
    </source>
</evidence>
<organism evidence="2 3">
    <name type="scientific">Litoribrevibacter albus</name>
    <dbReference type="NCBI Taxonomy" id="1473156"/>
    <lineage>
        <taxon>Bacteria</taxon>
        <taxon>Pseudomonadati</taxon>
        <taxon>Pseudomonadota</taxon>
        <taxon>Gammaproteobacteria</taxon>
        <taxon>Oceanospirillales</taxon>
        <taxon>Oceanospirillaceae</taxon>
        <taxon>Litoribrevibacter</taxon>
    </lineage>
</organism>
<reference evidence="2" key="1">
    <citation type="journal article" date="2014" name="Int. J. Syst. Evol. Microbiol.">
        <title>Complete genome sequence of Corynebacterium casei LMG S-19264T (=DSM 44701T), isolated from a smear-ripened cheese.</title>
        <authorList>
            <consortium name="US DOE Joint Genome Institute (JGI-PGF)"/>
            <person name="Walter F."/>
            <person name="Albersmeier A."/>
            <person name="Kalinowski J."/>
            <person name="Ruckert C."/>
        </authorList>
    </citation>
    <scope>NUCLEOTIDE SEQUENCE</scope>
    <source>
        <strain evidence="2">NBRC 110071</strain>
    </source>
</reference>
<sequence>MKELKIPFARLDDGGLVGVKDVQKESCNYFCPDCGSELVLRKGDIRQKHFSHKSKAHCAASYETEIHRAAKEVIKNSSMLLINRRTKIGELSRALMDKSGAEYCDKTKKYLIRYDKCKVEPTIRALGIDIRPDALVFVKAQPIAIEIRVTHGVEDNKIEFYEQIGIDCLEINLERLPEAALDSNAEFNRLVLEKSDRLWIHNNHDLRRLLEFEGASYEASLPFLGQYEIKDNAGIHSASEQR</sequence>
<feature type="domain" description="Competence protein CoiA-like N-terminal" evidence="1">
    <location>
        <begin position="24"/>
        <end position="61"/>
    </location>
</feature>